<dbReference type="PANTHER" id="PTHR12496:SF2">
    <property type="entry name" value="METHYLTRANSFERASE-LIKE PROTEIN 25B"/>
    <property type="match status" value="1"/>
</dbReference>
<dbReference type="Proteomes" id="UP001329430">
    <property type="component" value="Chromosome 9"/>
</dbReference>
<gene>
    <name evidence="2" type="ORF">RI129_011829</name>
</gene>
<comment type="caution">
    <text evidence="2">The sequence shown here is derived from an EMBL/GenBank/DDBJ whole genome shotgun (WGS) entry which is preliminary data.</text>
</comment>
<proteinExistence type="predicted"/>
<name>A0AAN7ZDR7_9COLE</name>
<dbReference type="SUPFAM" id="SSF53335">
    <property type="entry name" value="S-adenosyl-L-methionine-dependent methyltransferases"/>
    <property type="match status" value="1"/>
</dbReference>
<dbReference type="InterPro" id="IPR025714">
    <property type="entry name" value="Methyltranfer_dom"/>
</dbReference>
<evidence type="ECO:0000313" key="2">
    <source>
        <dbReference type="EMBL" id="KAK5639337.1"/>
    </source>
</evidence>
<accession>A0AAN7ZDR7</accession>
<dbReference type="Pfam" id="PF13679">
    <property type="entry name" value="Methyltransf_32"/>
    <property type="match status" value="1"/>
</dbReference>
<dbReference type="InterPro" id="IPR052220">
    <property type="entry name" value="METTL25"/>
</dbReference>
<protein>
    <recommendedName>
        <fullName evidence="1">Methyltransferase domain-containing protein</fullName>
    </recommendedName>
</protein>
<reference evidence="2 3" key="1">
    <citation type="journal article" date="2024" name="Insects">
        <title>An Improved Chromosome-Level Genome Assembly of the Firefly Pyrocoelia pectoralis.</title>
        <authorList>
            <person name="Fu X."/>
            <person name="Meyer-Rochow V.B."/>
            <person name="Ballantyne L."/>
            <person name="Zhu X."/>
        </authorList>
    </citation>
    <scope>NUCLEOTIDE SEQUENCE [LARGE SCALE GENOMIC DNA]</scope>
    <source>
        <strain evidence="2">XCY_ONT2</strain>
    </source>
</reference>
<dbReference type="PANTHER" id="PTHR12496">
    <property type="entry name" value="CGI-41 METHYLTRANSFERASE"/>
    <property type="match status" value="1"/>
</dbReference>
<dbReference type="AlphaFoldDB" id="A0AAN7ZDR7"/>
<evidence type="ECO:0000313" key="3">
    <source>
        <dbReference type="Proteomes" id="UP001329430"/>
    </source>
</evidence>
<sequence>MTLNTNKMLNKENKVQIEIQSSMCYKIYQQYGWLLNAYVSDYYVSDYWRQLPQSWRDSLENLKPEVLASIIDPAAALTDFQILPLSLLSLRQSLIYLSLPRAQEFLYVDQLKPTYSLLYNKNVMQNKHFKNCFWKRIKMKKRHEIQLIAKMCYKLANETQCNYIVDVGSGLGHLSRVLCYMYGFRVCALEAQEYLTTEARKLDDLMENKMKNYFDGSINNKLRVTHLNVKVKTNCDGSDILEAVKEAFSSNDNIQFGIVGLHPCGNLGPTLLRLFKHSSRVKFLNIVGCCYMKLTTPGYPLSTYCKQNNYDLQYSAREVACHALEAYIAKLKVGDFDQLKVHAYRAALEKLIINRSPSMYHSQVNSVKCTDGLEFAEYCSKATSNLGIELSRSEMDSLEIRNYLDDWRNVVVFYSLRLMMAPLIENIIMLDRVLYILESGHHCEVTSLFDPKLSPRNQILTAKKY</sequence>
<evidence type="ECO:0000259" key="1">
    <source>
        <dbReference type="Pfam" id="PF13679"/>
    </source>
</evidence>
<feature type="domain" description="Methyltransferase" evidence="1">
    <location>
        <begin position="140"/>
        <end position="296"/>
    </location>
</feature>
<organism evidence="2 3">
    <name type="scientific">Pyrocoelia pectoralis</name>
    <dbReference type="NCBI Taxonomy" id="417401"/>
    <lineage>
        <taxon>Eukaryota</taxon>
        <taxon>Metazoa</taxon>
        <taxon>Ecdysozoa</taxon>
        <taxon>Arthropoda</taxon>
        <taxon>Hexapoda</taxon>
        <taxon>Insecta</taxon>
        <taxon>Pterygota</taxon>
        <taxon>Neoptera</taxon>
        <taxon>Endopterygota</taxon>
        <taxon>Coleoptera</taxon>
        <taxon>Polyphaga</taxon>
        <taxon>Elateriformia</taxon>
        <taxon>Elateroidea</taxon>
        <taxon>Lampyridae</taxon>
        <taxon>Lampyrinae</taxon>
        <taxon>Pyrocoelia</taxon>
    </lineage>
</organism>
<keyword evidence="3" id="KW-1185">Reference proteome</keyword>
<dbReference type="InterPro" id="IPR029063">
    <property type="entry name" value="SAM-dependent_MTases_sf"/>
</dbReference>
<dbReference type="EMBL" id="JAVRBK010000009">
    <property type="protein sequence ID" value="KAK5639337.1"/>
    <property type="molecule type" value="Genomic_DNA"/>
</dbReference>